<organism evidence="1">
    <name type="scientific">Glycine soja</name>
    <name type="common">Wild soybean</name>
    <dbReference type="NCBI Taxonomy" id="3848"/>
    <lineage>
        <taxon>Eukaryota</taxon>
        <taxon>Viridiplantae</taxon>
        <taxon>Streptophyta</taxon>
        <taxon>Embryophyta</taxon>
        <taxon>Tracheophyta</taxon>
        <taxon>Spermatophyta</taxon>
        <taxon>Magnoliopsida</taxon>
        <taxon>eudicotyledons</taxon>
        <taxon>Gunneridae</taxon>
        <taxon>Pentapetalae</taxon>
        <taxon>rosids</taxon>
        <taxon>fabids</taxon>
        <taxon>Fabales</taxon>
        <taxon>Fabaceae</taxon>
        <taxon>Papilionoideae</taxon>
        <taxon>50 kb inversion clade</taxon>
        <taxon>NPAAA clade</taxon>
        <taxon>indigoferoid/millettioid clade</taxon>
        <taxon>Phaseoleae</taxon>
        <taxon>Glycine</taxon>
        <taxon>Glycine subgen. Soja</taxon>
    </lineage>
</organism>
<accession>A0A0B2RP49</accession>
<dbReference type="AlphaFoldDB" id="A0A0B2RP49"/>
<gene>
    <name evidence="1" type="ORF">glysoja_042157</name>
</gene>
<dbReference type="EMBL" id="KN648749">
    <property type="protein sequence ID" value="KHN34845.1"/>
    <property type="molecule type" value="Genomic_DNA"/>
</dbReference>
<name>A0A0B2RP49_GLYSO</name>
<dbReference type="Proteomes" id="UP000053555">
    <property type="component" value="Unassembled WGS sequence"/>
</dbReference>
<protein>
    <submittedName>
        <fullName evidence="1">65-kDa microtubule-associated protein 8</fullName>
    </submittedName>
</protein>
<reference evidence="1" key="1">
    <citation type="submission" date="2014-07" db="EMBL/GenBank/DDBJ databases">
        <title>Identification of a novel salt tolerance gene in wild soybean by whole-genome sequencing.</title>
        <authorList>
            <person name="Lam H.-M."/>
            <person name="Qi X."/>
            <person name="Li M.-W."/>
            <person name="Liu X."/>
            <person name="Xie M."/>
            <person name="Ni M."/>
            <person name="Xu X."/>
        </authorList>
    </citation>
    <scope>NUCLEOTIDE SEQUENCE [LARGE SCALE GENOMIC DNA]</scope>
    <source>
        <tissue evidence="1">Root</tissue>
    </source>
</reference>
<evidence type="ECO:0000313" key="1">
    <source>
        <dbReference type="EMBL" id="KHN34845.1"/>
    </source>
</evidence>
<sequence>MVVINLLSLSSAEVTNSGSLTLEIVQQVGEIDHSDLLLSMDEQISRSKEEASIRKAIMEKVEKWKLACDEER</sequence>
<proteinExistence type="predicted"/>